<dbReference type="GO" id="GO:0005634">
    <property type="term" value="C:nucleus"/>
    <property type="evidence" value="ECO:0007669"/>
    <property type="project" value="UniProtKB-SubCell"/>
</dbReference>
<evidence type="ECO:0000256" key="5">
    <source>
        <dbReference type="ARBA" id="ARBA00023242"/>
    </source>
</evidence>
<dbReference type="AlphaFoldDB" id="A0A6A6MEV9"/>
<keyword evidence="4" id="KW-0804">Transcription</keyword>
<dbReference type="InterPro" id="IPR036955">
    <property type="entry name" value="AP2/ERF_dom_sf"/>
</dbReference>
<protein>
    <recommendedName>
        <fullName evidence="6">AP2/ERF domain-containing protein</fullName>
    </recommendedName>
</protein>
<keyword evidence="8" id="KW-1185">Reference proteome</keyword>
<feature type="domain" description="AP2/ERF" evidence="6">
    <location>
        <begin position="182"/>
        <end position="236"/>
    </location>
</feature>
<evidence type="ECO:0000313" key="8">
    <source>
        <dbReference type="Proteomes" id="UP000467840"/>
    </source>
</evidence>
<evidence type="ECO:0000256" key="3">
    <source>
        <dbReference type="ARBA" id="ARBA00023125"/>
    </source>
</evidence>
<keyword evidence="3" id="KW-0238">DNA-binding</keyword>
<keyword evidence="5" id="KW-0539">Nucleus</keyword>
<proteinExistence type="predicted"/>
<dbReference type="GO" id="GO:0003700">
    <property type="term" value="F:DNA-binding transcription factor activity"/>
    <property type="evidence" value="ECO:0007669"/>
    <property type="project" value="InterPro"/>
</dbReference>
<name>A0A6A6MEV9_HEVBR</name>
<dbReference type="Proteomes" id="UP000467840">
    <property type="component" value="Chromosome 14"/>
</dbReference>
<evidence type="ECO:0000313" key="7">
    <source>
        <dbReference type="EMBL" id="KAF2311035.1"/>
    </source>
</evidence>
<evidence type="ECO:0000256" key="1">
    <source>
        <dbReference type="ARBA" id="ARBA00004123"/>
    </source>
</evidence>
<dbReference type="Gene3D" id="3.30.730.10">
    <property type="entry name" value="AP2/ERF domain"/>
    <property type="match status" value="1"/>
</dbReference>
<keyword evidence="2" id="KW-0805">Transcription regulation</keyword>
<accession>A0A6A6MEV9</accession>
<evidence type="ECO:0000259" key="6">
    <source>
        <dbReference type="PROSITE" id="PS51032"/>
    </source>
</evidence>
<dbReference type="InterPro" id="IPR001471">
    <property type="entry name" value="AP2/ERF_dom"/>
</dbReference>
<gene>
    <name evidence="7" type="ORF">GH714_019244</name>
</gene>
<dbReference type="EMBL" id="JAAGAX010000006">
    <property type="protein sequence ID" value="KAF2311035.1"/>
    <property type="molecule type" value="Genomic_DNA"/>
</dbReference>
<sequence>MLREISQNTSLPSLLESIQQYLLEDDFETLTTLPPPNFSEDSSFATPLSHDLPFSVDDLLDFITYSDICHEFNNEWAPVSQLDSSLTETTMPSIELEFQESIVSPEEVVVVNDTSDMSIFTALSDEGSITNNQFDPTATDTTMATAIKPEEHDAVASPEGVVVTTPKVVSVRKNNAESKGWQYKGVRRRPWGKYAAEIRDRRKMVLGFGLELMKRLRMRLWLTTKQLLSFAAPKRS</sequence>
<organism evidence="7 8">
    <name type="scientific">Hevea brasiliensis</name>
    <name type="common">Para rubber tree</name>
    <name type="synonym">Siphonia brasiliensis</name>
    <dbReference type="NCBI Taxonomy" id="3981"/>
    <lineage>
        <taxon>Eukaryota</taxon>
        <taxon>Viridiplantae</taxon>
        <taxon>Streptophyta</taxon>
        <taxon>Embryophyta</taxon>
        <taxon>Tracheophyta</taxon>
        <taxon>Spermatophyta</taxon>
        <taxon>Magnoliopsida</taxon>
        <taxon>eudicotyledons</taxon>
        <taxon>Gunneridae</taxon>
        <taxon>Pentapetalae</taxon>
        <taxon>rosids</taxon>
        <taxon>fabids</taxon>
        <taxon>Malpighiales</taxon>
        <taxon>Euphorbiaceae</taxon>
        <taxon>Crotonoideae</taxon>
        <taxon>Micrandreae</taxon>
        <taxon>Hevea</taxon>
    </lineage>
</organism>
<comment type="caution">
    <text evidence="7">The sequence shown here is derived from an EMBL/GenBank/DDBJ whole genome shotgun (WGS) entry which is preliminary data.</text>
</comment>
<evidence type="ECO:0000256" key="2">
    <source>
        <dbReference type="ARBA" id="ARBA00023015"/>
    </source>
</evidence>
<dbReference type="PROSITE" id="PS51032">
    <property type="entry name" value="AP2_ERF"/>
    <property type="match status" value="1"/>
</dbReference>
<dbReference type="GO" id="GO:0003677">
    <property type="term" value="F:DNA binding"/>
    <property type="evidence" value="ECO:0007669"/>
    <property type="project" value="UniProtKB-KW"/>
</dbReference>
<evidence type="ECO:0000256" key="4">
    <source>
        <dbReference type="ARBA" id="ARBA00023163"/>
    </source>
</evidence>
<comment type="subcellular location">
    <subcellularLocation>
        <location evidence="1">Nucleus</location>
    </subcellularLocation>
</comment>
<reference evidence="7 8" key="1">
    <citation type="journal article" date="2020" name="Mol. Plant">
        <title>The Chromosome-Based Rubber Tree Genome Provides New Insights into Spurge Genome Evolution and Rubber Biosynthesis.</title>
        <authorList>
            <person name="Liu J."/>
            <person name="Shi C."/>
            <person name="Shi C.C."/>
            <person name="Li W."/>
            <person name="Zhang Q.J."/>
            <person name="Zhang Y."/>
            <person name="Li K."/>
            <person name="Lu H.F."/>
            <person name="Shi C."/>
            <person name="Zhu S.T."/>
            <person name="Xiao Z.Y."/>
            <person name="Nan H."/>
            <person name="Yue Y."/>
            <person name="Zhu X.G."/>
            <person name="Wu Y."/>
            <person name="Hong X.N."/>
            <person name="Fan G.Y."/>
            <person name="Tong Y."/>
            <person name="Zhang D."/>
            <person name="Mao C.L."/>
            <person name="Liu Y.L."/>
            <person name="Hao S.J."/>
            <person name="Liu W.Q."/>
            <person name="Lv M.Q."/>
            <person name="Zhang H.B."/>
            <person name="Liu Y."/>
            <person name="Hu-Tang G.R."/>
            <person name="Wang J.P."/>
            <person name="Wang J.H."/>
            <person name="Sun Y.H."/>
            <person name="Ni S.B."/>
            <person name="Chen W.B."/>
            <person name="Zhang X.C."/>
            <person name="Jiao Y.N."/>
            <person name="Eichler E.E."/>
            <person name="Li G.H."/>
            <person name="Liu X."/>
            <person name="Gao L.Z."/>
        </authorList>
    </citation>
    <scope>NUCLEOTIDE SEQUENCE [LARGE SCALE GENOMIC DNA]</scope>
    <source>
        <strain evidence="8">cv. GT1</strain>
        <tissue evidence="7">Leaf</tissue>
    </source>
</reference>